<organism evidence="1 2">
    <name type="scientific">Pelagicoccus enzymogenes</name>
    <dbReference type="NCBI Taxonomy" id="2773457"/>
    <lineage>
        <taxon>Bacteria</taxon>
        <taxon>Pseudomonadati</taxon>
        <taxon>Verrucomicrobiota</taxon>
        <taxon>Opitutia</taxon>
        <taxon>Puniceicoccales</taxon>
        <taxon>Pelagicoccaceae</taxon>
        <taxon>Pelagicoccus</taxon>
    </lineage>
</organism>
<comment type="caution">
    <text evidence="1">The sequence shown here is derived from an EMBL/GenBank/DDBJ whole genome shotgun (WGS) entry which is preliminary data.</text>
</comment>
<dbReference type="RefSeq" id="WP_191617054.1">
    <property type="nucleotide sequence ID" value="NZ_JACYFG010000022.1"/>
</dbReference>
<name>A0A927IH82_9BACT</name>
<dbReference type="EMBL" id="JACYFG010000022">
    <property type="protein sequence ID" value="MBD5779926.1"/>
    <property type="molecule type" value="Genomic_DNA"/>
</dbReference>
<protein>
    <submittedName>
        <fullName evidence="1">Uncharacterized protein</fullName>
    </submittedName>
</protein>
<reference evidence="1" key="1">
    <citation type="submission" date="2020-09" db="EMBL/GenBank/DDBJ databases">
        <title>Pelagicoccus enzymogenes sp. nov. with an EPS production, isolated from marine sediment.</title>
        <authorList>
            <person name="Feng X."/>
        </authorList>
    </citation>
    <scope>NUCLEOTIDE SEQUENCE</scope>
    <source>
        <strain evidence="1">NFK12</strain>
    </source>
</reference>
<dbReference type="Proteomes" id="UP000622317">
    <property type="component" value="Unassembled WGS sequence"/>
</dbReference>
<proteinExistence type="predicted"/>
<accession>A0A927IH82</accession>
<evidence type="ECO:0000313" key="1">
    <source>
        <dbReference type="EMBL" id="MBD5779926.1"/>
    </source>
</evidence>
<gene>
    <name evidence="1" type="ORF">IEN85_10540</name>
</gene>
<keyword evidence="2" id="KW-1185">Reference proteome</keyword>
<dbReference type="AlphaFoldDB" id="A0A927IH82"/>
<sequence length="279" mass="32915">MKLNNHEQEVIALCVIVEALDNTVNHSLLDVRPDKETPNEVFVYFHDYIHRDLFLIRTLDITKEKVSKNLLGIEGSCIDALHSICQQPSFSKYDSINNLRLSVERIKDWLNKSKTVKLWLPSLNIDASIEVTRLELLTISGNTSKHNISRLTGVCSQIHKILDRNGYKSDFESMPFALEDFEEHLNGNYFIYYGTQLSELLNNLRWGIQDYLLPLFRENHKISHQESGDYHFTYPNEINDKLAKEWFWRLLNLVRRKPYFEKFRSSRYLNEESSLETKR</sequence>
<evidence type="ECO:0000313" key="2">
    <source>
        <dbReference type="Proteomes" id="UP000622317"/>
    </source>
</evidence>